<keyword evidence="1" id="KW-0479">Metal-binding</keyword>
<feature type="compositionally biased region" description="Low complexity" evidence="5">
    <location>
        <begin position="108"/>
        <end position="123"/>
    </location>
</feature>
<dbReference type="GO" id="GO:0008270">
    <property type="term" value="F:zinc ion binding"/>
    <property type="evidence" value="ECO:0007669"/>
    <property type="project" value="UniProtKB-KW"/>
</dbReference>
<feature type="domain" description="C2H2-type" evidence="6">
    <location>
        <begin position="9"/>
        <end position="32"/>
    </location>
</feature>
<feature type="domain" description="C2H2-type" evidence="6">
    <location>
        <begin position="168"/>
        <end position="191"/>
    </location>
</feature>
<dbReference type="GO" id="GO:0005634">
    <property type="term" value="C:nucleus"/>
    <property type="evidence" value="ECO:0007669"/>
    <property type="project" value="TreeGrafter"/>
</dbReference>
<feature type="compositionally biased region" description="Acidic residues" evidence="5">
    <location>
        <begin position="124"/>
        <end position="138"/>
    </location>
</feature>
<evidence type="ECO:0000256" key="1">
    <source>
        <dbReference type="ARBA" id="ARBA00022723"/>
    </source>
</evidence>
<dbReference type="Gene3D" id="3.30.160.60">
    <property type="entry name" value="Classic Zinc Finger"/>
    <property type="match status" value="2"/>
</dbReference>
<evidence type="ECO:0000259" key="6">
    <source>
        <dbReference type="PROSITE" id="PS00028"/>
    </source>
</evidence>
<keyword evidence="4" id="KW-0862">Zinc</keyword>
<organism evidence="7 8">
    <name type="scientific">Octopus sinensis</name>
    <name type="common">East Asian common octopus</name>
    <dbReference type="NCBI Taxonomy" id="2607531"/>
    <lineage>
        <taxon>Eukaryota</taxon>
        <taxon>Metazoa</taxon>
        <taxon>Spiralia</taxon>
        <taxon>Lophotrochozoa</taxon>
        <taxon>Mollusca</taxon>
        <taxon>Cephalopoda</taxon>
        <taxon>Coleoidea</taxon>
        <taxon>Octopodiformes</taxon>
        <taxon>Octopoda</taxon>
        <taxon>Incirrata</taxon>
        <taxon>Octopodidae</taxon>
        <taxon>Octopus</taxon>
    </lineage>
</organism>
<evidence type="ECO:0000256" key="3">
    <source>
        <dbReference type="ARBA" id="ARBA00022771"/>
    </source>
</evidence>
<keyword evidence="2" id="KW-0677">Repeat</keyword>
<sequence>MAVFLINNCQFQGCGLRFTTLTELIQHIEDTHLETDVKTLEKQEMHPPASVPLSQILRISADAAKRAQAELIRKRSRAQSPVCSPSNNEVNHSKTALVLNVEPSSMQSSPTTTYTRSNSTTGSEFDEEEVSENEDSDDSWTNQEEFSSDLILSMKNMKEVDGDKPFGCPVPGCKKRYKNINGIKYHARHGHRKDARVRKGYRCHCGKSYKTPQGLRSHNINHHPAFDILSLSQQNCTPQQQVQSLQLPTQQQPPQQQQPQQQQQQQQPPVRPTHLTVSPAKPSAAQLTCTTSTAAVSTPSITPTNLTSVSPSLAAALSQTMLTQSQLMAQLPSGIPSMSVPSANSAPSVGHVQLIGQQAALVTTAAYEK</sequence>
<dbReference type="PROSITE" id="PS00028">
    <property type="entry name" value="ZINC_FINGER_C2H2_1"/>
    <property type="match status" value="2"/>
</dbReference>
<dbReference type="PANTHER" id="PTHR23057:SF0">
    <property type="entry name" value="JUXTAPOSED WITH ANOTHER ZINC FINGER PROTEIN 1"/>
    <property type="match status" value="1"/>
</dbReference>
<dbReference type="InterPro" id="IPR036236">
    <property type="entry name" value="Znf_C2H2_sf"/>
</dbReference>
<feature type="region of interest" description="Disordered" evidence="5">
    <location>
        <begin position="239"/>
        <end position="282"/>
    </location>
</feature>
<protein>
    <submittedName>
        <fullName evidence="8">Juxtaposed with another zinc finger protein 1-like</fullName>
    </submittedName>
</protein>
<gene>
    <name evidence="8" type="primary">LOC115220832</name>
</gene>
<dbReference type="Proteomes" id="UP000515154">
    <property type="component" value="Linkage group LG17"/>
</dbReference>
<evidence type="ECO:0000313" key="7">
    <source>
        <dbReference type="Proteomes" id="UP000515154"/>
    </source>
</evidence>
<keyword evidence="3" id="KW-0863">Zinc-finger</keyword>
<dbReference type="AlphaFoldDB" id="A0A6P7TAZ9"/>
<dbReference type="SMART" id="SM00355">
    <property type="entry name" value="ZnF_C2H2"/>
    <property type="match status" value="3"/>
</dbReference>
<dbReference type="InterPro" id="IPR051580">
    <property type="entry name" value="ZnF-Chromatin_assoc"/>
</dbReference>
<evidence type="ECO:0000256" key="2">
    <source>
        <dbReference type="ARBA" id="ARBA00022737"/>
    </source>
</evidence>
<proteinExistence type="predicted"/>
<feature type="compositionally biased region" description="Low complexity" evidence="5">
    <location>
        <begin position="239"/>
        <end position="268"/>
    </location>
</feature>
<name>A0A6P7TAZ9_9MOLL</name>
<accession>A0A6P7TAZ9</accession>
<evidence type="ECO:0000256" key="4">
    <source>
        <dbReference type="ARBA" id="ARBA00022833"/>
    </source>
</evidence>
<feature type="compositionally biased region" description="Polar residues" evidence="5">
    <location>
        <begin position="78"/>
        <end position="94"/>
    </location>
</feature>
<dbReference type="RefSeq" id="XP_029646871.1">
    <property type="nucleotide sequence ID" value="XM_029791011.2"/>
</dbReference>
<dbReference type="SUPFAM" id="SSF57667">
    <property type="entry name" value="beta-beta-alpha zinc fingers"/>
    <property type="match status" value="1"/>
</dbReference>
<evidence type="ECO:0000313" key="8">
    <source>
        <dbReference type="RefSeq" id="XP_029646871.1"/>
    </source>
</evidence>
<dbReference type="PANTHER" id="PTHR23057">
    <property type="entry name" value="JUXTAPOSED WITH ANOTHER ZINC FINGER PROTEIN 1"/>
    <property type="match status" value="1"/>
</dbReference>
<feature type="region of interest" description="Disordered" evidence="5">
    <location>
        <begin position="71"/>
        <end position="143"/>
    </location>
</feature>
<dbReference type="KEGG" id="osn:115220832"/>
<dbReference type="InterPro" id="IPR013087">
    <property type="entry name" value="Znf_C2H2_type"/>
</dbReference>
<keyword evidence="7" id="KW-1185">Reference proteome</keyword>
<reference evidence="8" key="1">
    <citation type="submission" date="2025-08" db="UniProtKB">
        <authorList>
            <consortium name="RefSeq"/>
        </authorList>
    </citation>
    <scope>IDENTIFICATION</scope>
</reference>
<evidence type="ECO:0000256" key="5">
    <source>
        <dbReference type="SAM" id="MobiDB-lite"/>
    </source>
</evidence>